<name>A0AAV1P4E6_SCOSC</name>
<dbReference type="Proteomes" id="UP001314229">
    <property type="component" value="Unassembled WGS sequence"/>
</dbReference>
<sequence>MRAAIFSPSRRSSKMSLNKLSATTVDVQRTLKLPSTPRLIVSGLLLVFGKNVCSLPRMNMCWRNNSTFLNLAPSLRHISGKNHL</sequence>
<reference evidence="1 2" key="1">
    <citation type="submission" date="2024-01" db="EMBL/GenBank/DDBJ databases">
        <authorList>
            <person name="Alioto T."/>
            <person name="Alioto T."/>
            <person name="Gomez Garrido J."/>
        </authorList>
    </citation>
    <scope>NUCLEOTIDE SEQUENCE [LARGE SCALE GENOMIC DNA]</scope>
</reference>
<evidence type="ECO:0000313" key="2">
    <source>
        <dbReference type="Proteomes" id="UP001314229"/>
    </source>
</evidence>
<comment type="caution">
    <text evidence="1">The sequence shown here is derived from an EMBL/GenBank/DDBJ whole genome shotgun (WGS) entry which is preliminary data.</text>
</comment>
<proteinExistence type="predicted"/>
<evidence type="ECO:0000313" key="1">
    <source>
        <dbReference type="EMBL" id="CAK6965864.1"/>
    </source>
</evidence>
<dbReference type="AlphaFoldDB" id="A0AAV1P4E6"/>
<protein>
    <submittedName>
        <fullName evidence="1">Uncharacterized protein</fullName>
    </submittedName>
</protein>
<accession>A0AAV1P4E6</accession>
<keyword evidence="2" id="KW-1185">Reference proteome</keyword>
<dbReference type="EMBL" id="CAWUFR010000087">
    <property type="protein sequence ID" value="CAK6965864.1"/>
    <property type="molecule type" value="Genomic_DNA"/>
</dbReference>
<organism evidence="1 2">
    <name type="scientific">Scomber scombrus</name>
    <name type="common">Atlantic mackerel</name>
    <name type="synonym">Scomber vernalis</name>
    <dbReference type="NCBI Taxonomy" id="13677"/>
    <lineage>
        <taxon>Eukaryota</taxon>
        <taxon>Metazoa</taxon>
        <taxon>Chordata</taxon>
        <taxon>Craniata</taxon>
        <taxon>Vertebrata</taxon>
        <taxon>Euteleostomi</taxon>
        <taxon>Actinopterygii</taxon>
        <taxon>Neopterygii</taxon>
        <taxon>Teleostei</taxon>
        <taxon>Neoteleostei</taxon>
        <taxon>Acanthomorphata</taxon>
        <taxon>Pelagiaria</taxon>
        <taxon>Scombriformes</taxon>
        <taxon>Scombridae</taxon>
        <taxon>Scomber</taxon>
    </lineage>
</organism>
<gene>
    <name evidence="1" type="ORF">FSCOSCO3_A031368</name>
</gene>